<comment type="caution">
    <text evidence="2">The sequence shown here is derived from an EMBL/GenBank/DDBJ whole genome shotgun (WGS) entry which is preliminary data.</text>
</comment>
<reference evidence="2 3" key="1">
    <citation type="journal article" date="2016" name="Nat. Commun.">
        <title>Thousands of microbial genomes shed light on interconnected biogeochemical processes in an aquifer system.</title>
        <authorList>
            <person name="Anantharaman K."/>
            <person name="Brown C.T."/>
            <person name="Hug L.A."/>
            <person name="Sharon I."/>
            <person name="Castelle C.J."/>
            <person name="Probst A.J."/>
            <person name="Thomas B.C."/>
            <person name="Singh A."/>
            <person name="Wilkins M.J."/>
            <person name="Karaoz U."/>
            <person name="Brodie E.L."/>
            <person name="Williams K.H."/>
            <person name="Hubbard S.S."/>
            <person name="Banfield J.F."/>
        </authorList>
    </citation>
    <scope>NUCLEOTIDE SEQUENCE [LARGE SCALE GENOMIC DNA]</scope>
</reference>
<dbReference type="PANTHER" id="PTHR45947">
    <property type="entry name" value="SULFOQUINOVOSYL TRANSFERASE SQD2"/>
    <property type="match status" value="1"/>
</dbReference>
<dbReference type="GO" id="GO:0016757">
    <property type="term" value="F:glycosyltransferase activity"/>
    <property type="evidence" value="ECO:0007669"/>
    <property type="project" value="InterPro"/>
</dbReference>
<evidence type="ECO:0000259" key="1">
    <source>
        <dbReference type="Pfam" id="PF00534"/>
    </source>
</evidence>
<sequence length="375" mass="43106">MKVALVHDYIKEFGGAERVLRQLANIYPDAPIYTSFVKPNSICAKEFSDRKIIESRWGFLLKYFNLYSPLRFLAPLVWWSLDLRNYDLVITSCSSFFARGFRVREDTKVIAYCHTPPRFLYGYETSINLQKFWIVRVYAVIVNHFLRLFDTWSARRVDYWIANSENVKKRVWKFYRREAVVVYPPVRVEEIMEKSTNLKKEDYFLIVSRLVGAKGIVEAAEALKKLGYRLKISGESVGFSVVKKQLKKIKGVELLGRVSDELLPELYAKAKGFIALAREEDFGVTPVEAMASGTPVIAFNGGGFRESVVDGETGILVTDTDEKTLELAIAKLVGKRWKKETLQARALMFSEKRFVVEIKKVISKFVKECARIARS</sequence>
<accession>A0A1F5FWU1</accession>
<evidence type="ECO:0000313" key="3">
    <source>
        <dbReference type="Proteomes" id="UP000179237"/>
    </source>
</evidence>
<dbReference type="SUPFAM" id="SSF53756">
    <property type="entry name" value="UDP-Glycosyltransferase/glycogen phosphorylase"/>
    <property type="match status" value="1"/>
</dbReference>
<dbReference type="AlphaFoldDB" id="A0A1F5FWU1"/>
<proteinExistence type="predicted"/>
<dbReference type="EMBL" id="MFAQ01000003">
    <property type="protein sequence ID" value="OGD84062.1"/>
    <property type="molecule type" value="Genomic_DNA"/>
</dbReference>
<dbReference type="InterPro" id="IPR050194">
    <property type="entry name" value="Glycosyltransferase_grp1"/>
</dbReference>
<protein>
    <recommendedName>
        <fullName evidence="1">Glycosyl transferase family 1 domain-containing protein</fullName>
    </recommendedName>
</protein>
<dbReference type="Proteomes" id="UP000179237">
    <property type="component" value="Unassembled WGS sequence"/>
</dbReference>
<evidence type="ECO:0000313" key="2">
    <source>
        <dbReference type="EMBL" id="OGD84062.1"/>
    </source>
</evidence>
<dbReference type="Pfam" id="PF00534">
    <property type="entry name" value="Glycos_transf_1"/>
    <property type="match status" value="1"/>
</dbReference>
<dbReference type="InterPro" id="IPR001296">
    <property type="entry name" value="Glyco_trans_1"/>
</dbReference>
<feature type="domain" description="Glycosyl transferase family 1" evidence="1">
    <location>
        <begin position="189"/>
        <end position="336"/>
    </location>
</feature>
<name>A0A1F5FWU1_9BACT</name>
<dbReference type="PANTHER" id="PTHR45947:SF3">
    <property type="entry name" value="SULFOQUINOVOSYL TRANSFERASE SQD2"/>
    <property type="match status" value="1"/>
</dbReference>
<organism evidence="2 3">
    <name type="scientific">Candidatus Collierbacteria bacterium RIFOXYD1_FULL_40_9</name>
    <dbReference type="NCBI Taxonomy" id="1817731"/>
    <lineage>
        <taxon>Bacteria</taxon>
        <taxon>Candidatus Collieribacteriota</taxon>
    </lineage>
</organism>
<dbReference type="Gene3D" id="3.40.50.2000">
    <property type="entry name" value="Glycogen Phosphorylase B"/>
    <property type="match status" value="2"/>
</dbReference>
<gene>
    <name evidence="2" type="ORF">A2572_04045</name>
</gene>